<feature type="signal peptide" evidence="1">
    <location>
        <begin position="1"/>
        <end position="22"/>
    </location>
</feature>
<evidence type="ECO:0000313" key="2">
    <source>
        <dbReference type="EMBL" id="WGL93909.1"/>
    </source>
</evidence>
<dbReference type="SUPFAM" id="SSF52833">
    <property type="entry name" value="Thioredoxin-like"/>
    <property type="match status" value="1"/>
</dbReference>
<reference evidence="2" key="1">
    <citation type="submission" date="2023-04" db="EMBL/GenBank/DDBJ databases">
        <title>Genome dynamics across the evolutionary transition to endosymbiosis.</title>
        <authorList>
            <person name="Siozios S."/>
            <person name="Nadal-Jimenez P."/>
            <person name="Azagi T."/>
            <person name="Sprong H."/>
            <person name="Frost C.L."/>
            <person name="Parratt S.R."/>
            <person name="Taylor G."/>
            <person name="Brettell L."/>
            <person name="Lew K.C."/>
            <person name="Croft L."/>
            <person name="King K.C."/>
            <person name="Brockhurst M.A."/>
            <person name="Hypsa V."/>
            <person name="Novakova E."/>
            <person name="Darby A.C."/>
            <person name="Hurst G.D.D."/>
        </authorList>
    </citation>
    <scope>NUCLEOTIDE SEQUENCE</scope>
    <source>
        <strain evidence="2">AIh</strain>
        <plasmid evidence="2">paIh2</plasmid>
    </source>
</reference>
<geneLocation type="plasmid" evidence="2 3">
    <name>paIh2</name>
</geneLocation>
<evidence type="ECO:0008006" key="4">
    <source>
        <dbReference type="Google" id="ProtNLM"/>
    </source>
</evidence>
<evidence type="ECO:0000256" key="1">
    <source>
        <dbReference type="SAM" id="SignalP"/>
    </source>
</evidence>
<dbReference type="InterPro" id="IPR036249">
    <property type="entry name" value="Thioredoxin-like_sf"/>
</dbReference>
<feature type="chain" id="PRO_5041719689" description="Thioredoxin domain-containing protein" evidence="1">
    <location>
        <begin position="23"/>
        <end position="234"/>
    </location>
</feature>
<accession>A0AA95GBJ9</accession>
<evidence type="ECO:0000313" key="3">
    <source>
        <dbReference type="Proteomes" id="UP001177597"/>
    </source>
</evidence>
<dbReference type="RefSeq" id="WP_280628343.1">
    <property type="nucleotide sequence ID" value="NZ_CP123492.1"/>
</dbReference>
<dbReference type="AlphaFoldDB" id="A0AA95GBJ9"/>
<protein>
    <recommendedName>
        <fullName evidence="4">Thioredoxin domain-containing protein</fullName>
    </recommendedName>
</protein>
<dbReference type="Proteomes" id="UP001177597">
    <property type="component" value="Plasmid paIh2"/>
</dbReference>
<sequence>MKSRITVGLLMSALLLPAAVLAETTRCTPKHSEGNTIIAVDCKVLSAEEIQKSAIEDIITNFGGMHPVINAKGSVTLVAVYDYACADCKKMAPRLLTLAKNHPDIRVIFRNTQGELPNAQLAAQAEKKVWILQGEKAFMHYFSQLFKGQSVKDAMFGVGIAFAGTKEELLGWDVTSDKIAKQTKHFLEELNIKTTPAFIVTATKNPDVNNTTMLTGVVDEKTLLAAVEKAKGGE</sequence>
<proteinExistence type="predicted"/>
<gene>
    <name evidence="2" type="ORF">QE207_00775</name>
</gene>
<keyword evidence="1" id="KW-0732">Signal</keyword>
<dbReference type="Gene3D" id="3.40.30.10">
    <property type="entry name" value="Glutaredoxin"/>
    <property type="match status" value="1"/>
</dbReference>
<dbReference type="EMBL" id="CP123492">
    <property type="protein sequence ID" value="WGL93909.1"/>
    <property type="molecule type" value="Genomic_DNA"/>
</dbReference>
<keyword evidence="2" id="KW-0614">Plasmid</keyword>
<name>A0AA95GBJ9_9GAMM</name>
<organism evidence="2 3">
    <name type="scientific">Arsenophonus nasoniae</name>
    <name type="common">son-killer infecting Nasonia vitripennis</name>
    <dbReference type="NCBI Taxonomy" id="638"/>
    <lineage>
        <taxon>Bacteria</taxon>
        <taxon>Pseudomonadati</taxon>
        <taxon>Pseudomonadota</taxon>
        <taxon>Gammaproteobacteria</taxon>
        <taxon>Enterobacterales</taxon>
        <taxon>Morganellaceae</taxon>
        <taxon>Arsenophonus</taxon>
    </lineage>
</organism>